<feature type="region of interest" description="Disordered" evidence="1">
    <location>
        <begin position="51"/>
        <end position="90"/>
    </location>
</feature>
<dbReference type="KEGG" id="ddb:E7747_03000"/>
<dbReference type="InterPro" id="IPR021823">
    <property type="entry name" value="DUF3408"/>
</dbReference>
<reference evidence="3" key="1">
    <citation type="submission" date="2019-02" db="EMBL/GenBank/DDBJ databases">
        <title>Isolation and identification of novel species under the genus Muribaculum.</title>
        <authorList>
            <person name="Miyake S."/>
            <person name="Ding Y."/>
            <person name="Low A."/>
            <person name="Soh M."/>
            <person name="Seedorf H."/>
        </authorList>
    </citation>
    <scope>NUCLEOTIDE SEQUENCE [LARGE SCALE GENOMIC DNA]</scope>
    <source>
        <strain evidence="3">H5</strain>
    </source>
</reference>
<protein>
    <submittedName>
        <fullName evidence="2">DUF3408 domain-containing protein</fullName>
    </submittedName>
</protein>
<feature type="region of interest" description="Disordered" evidence="1">
    <location>
        <begin position="1"/>
        <end position="30"/>
    </location>
</feature>
<dbReference type="Proteomes" id="UP000297149">
    <property type="component" value="Chromosome"/>
</dbReference>
<evidence type="ECO:0000256" key="1">
    <source>
        <dbReference type="SAM" id="MobiDB-lite"/>
    </source>
</evidence>
<keyword evidence="3" id="KW-1185">Reference proteome</keyword>
<dbReference type="RefSeq" id="WP_136414013.1">
    <property type="nucleotide sequence ID" value="NZ_CP039396.1"/>
</dbReference>
<dbReference type="EMBL" id="CP039396">
    <property type="protein sequence ID" value="QCD41364.1"/>
    <property type="molecule type" value="Genomic_DNA"/>
</dbReference>
<feature type="compositionally biased region" description="Polar residues" evidence="1">
    <location>
        <begin position="51"/>
        <end position="86"/>
    </location>
</feature>
<proteinExistence type="predicted"/>
<accession>A0A4P7W0I0</accession>
<dbReference type="Pfam" id="PF11888">
    <property type="entry name" value="DUF3408"/>
    <property type="match status" value="1"/>
</dbReference>
<name>A0A4P7W0I0_9BACT</name>
<organism evidence="2 3">
    <name type="scientific">Duncaniella dubosii</name>
    <dbReference type="NCBI Taxonomy" id="2518971"/>
    <lineage>
        <taxon>Bacteria</taxon>
        <taxon>Pseudomonadati</taxon>
        <taxon>Bacteroidota</taxon>
        <taxon>Bacteroidia</taxon>
        <taxon>Bacteroidales</taxon>
        <taxon>Muribaculaceae</taxon>
        <taxon>Duncaniella</taxon>
    </lineage>
</organism>
<feature type="compositionally biased region" description="Low complexity" evidence="1">
    <location>
        <begin position="1"/>
        <end position="15"/>
    </location>
</feature>
<sequence length="162" mass="18074">MTAKKSPSTTASKSTELTDAPESKVSTIKPQIIMQPDNSINSTPAINAVNSDNTINSTTPANNDNLFDNEQTAIDTTESPKQQRVGKQQRKSDYAEFKATYLTPAKLEKRHPVNIEDSVWAKLERIARILGDRDTTVGSYINAVLLEHLNLYADDIEIWRKL</sequence>
<dbReference type="AlphaFoldDB" id="A0A4P7W0I0"/>
<evidence type="ECO:0000313" key="2">
    <source>
        <dbReference type="EMBL" id="QCD41364.1"/>
    </source>
</evidence>
<gene>
    <name evidence="2" type="ORF">E7747_03000</name>
</gene>
<evidence type="ECO:0000313" key="3">
    <source>
        <dbReference type="Proteomes" id="UP000297149"/>
    </source>
</evidence>